<keyword evidence="2" id="KW-0378">Hydrolase</keyword>
<protein>
    <submittedName>
        <fullName evidence="4">3'-to-5' exoribonuclease RNase R</fullName>
    </submittedName>
</protein>
<dbReference type="GO" id="GO:0016787">
    <property type="term" value="F:hydrolase activity"/>
    <property type="evidence" value="ECO:0007669"/>
    <property type="project" value="UniProtKB-KW"/>
</dbReference>
<dbReference type="Pfam" id="PF00575">
    <property type="entry name" value="S1"/>
    <property type="match status" value="1"/>
</dbReference>
<dbReference type="Pfam" id="PF00773">
    <property type="entry name" value="RNB"/>
    <property type="match status" value="1"/>
</dbReference>
<dbReference type="PANTHER" id="PTHR23355">
    <property type="entry name" value="RIBONUCLEASE"/>
    <property type="match status" value="1"/>
</dbReference>
<dbReference type="GO" id="GO:0004540">
    <property type="term" value="F:RNA nuclease activity"/>
    <property type="evidence" value="ECO:0007669"/>
    <property type="project" value="InterPro"/>
</dbReference>
<reference evidence="4" key="1">
    <citation type="submission" date="2018-06" db="EMBL/GenBank/DDBJ databases">
        <authorList>
            <person name="Zhirakovskaya E."/>
        </authorList>
    </citation>
    <scope>NUCLEOTIDE SEQUENCE</scope>
</reference>
<feature type="domain" description="S1 motif" evidence="3">
    <location>
        <begin position="136"/>
        <end position="217"/>
    </location>
</feature>
<dbReference type="EMBL" id="UOGI01000267">
    <property type="protein sequence ID" value="VAX34176.1"/>
    <property type="molecule type" value="Genomic_DNA"/>
</dbReference>
<dbReference type="SMART" id="SM00316">
    <property type="entry name" value="S1"/>
    <property type="match status" value="1"/>
</dbReference>
<dbReference type="GO" id="GO:0005829">
    <property type="term" value="C:cytosol"/>
    <property type="evidence" value="ECO:0007669"/>
    <property type="project" value="TreeGrafter"/>
</dbReference>
<dbReference type="PROSITE" id="PS50126">
    <property type="entry name" value="S1"/>
    <property type="match status" value="1"/>
</dbReference>
<sequence length="219" mass="25595">VKAITNIRKKHLSVKDLPYILDKARGRPEEDVVNYIVLRSLKQARYSIQNVGHFGLASECYTHFTSPIRRYSDLVVHRILREVLGRKKMKEERMKELEEALPSTAFHCSRRERIADDAERAVVAAMRAWFMKGKVGEELVARIVGVTPQGIKVRLKDFYVDGFLHVSYLTDDYYIYNERNLQLVGRRKKRRFSIGDEITVRVDKVDLDQREIIFGLPRT</sequence>
<keyword evidence="1" id="KW-0540">Nuclease</keyword>
<proteinExistence type="predicted"/>
<dbReference type="Gene3D" id="2.40.50.140">
    <property type="entry name" value="Nucleic acid-binding proteins"/>
    <property type="match status" value="1"/>
</dbReference>
<feature type="non-terminal residue" evidence="4">
    <location>
        <position position="1"/>
    </location>
</feature>
<dbReference type="InterPro" id="IPR022966">
    <property type="entry name" value="RNase_II/R_CS"/>
</dbReference>
<organism evidence="4">
    <name type="scientific">hydrothermal vent metagenome</name>
    <dbReference type="NCBI Taxonomy" id="652676"/>
    <lineage>
        <taxon>unclassified sequences</taxon>
        <taxon>metagenomes</taxon>
        <taxon>ecological metagenomes</taxon>
    </lineage>
</organism>
<dbReference type="InterPro" id="IPR003029">
    <property type="entry name" value="S1_domain"/>
</dbReference>
<dbReference type="CDD" id="cd04471">
    <property type="entry name" value="S1_RNase_R"/>
    <property type="match status" value="1"/>
</dbReference>
<gene>
    <name evidence="4" type="ORF">MNBD_NITROSPIRAE03-795</name>
</gene>
<accession>A0A3B1CU93</accession>
<name>A0A3B1CU93_9ZZZZ</name>
<dbReference type="GO" id="GO:0006402">
    <property type="term" value="P:mRNA catabolic process"/>
    <property type="evidence" value="ECO:0007669"/>
    <property type="project" value="TreeGrafter"/>
</dbReference>
<evidence type="ECO:0000313" key="4">
    <source>
        <dbReference type="EMBL" id="VAX34176.1"/>
    </source>
</evidence>
<evidence type="ECO:0000256" key="2">
    <source>
        <dbReference type="ARBA" id="ARBA00022801"/>
    </source>
</evidence>
<dbReference type="AlphaFoldDB" id="A0A3B1CU93"/>
<dbReference type="GO" id="GO:0003723">
    <property type="term" value="F:RNA binding"/>
    <property type="evidence" value="ECO:0007669"/>
    <property type="project" value="InterPro"/>
</dbReference>
<dbReference type="PANTHER" id="PTHR23355:SF9">
    <property type="entry name" value="DIS3-LIKE EXONUCLEASE 2"/>
    <property type="match status" value="1"/>
</dbReference>
<dbReference type="InterPro" id="IPR050180">
    <property type="entry name" value="RNR_Ribonuclease"/>
</dbReference>
<evidence type="ECO:0000259" key="3">
    <source>
        <dbReference type="PROSITE" id="PS50126"/>
    </source>
</evidence>
<dbReference type="InterPro" id="IPR012340">
    <property type="entry name" value="NA-bd_OB-fold"/>
</dbReference>
<dbReference type="SUPFAM" id="SSF50249">
    <property type="entry name" value="Nucleic acid-binding proteins"/>
    <property type="match status" value="2"/>
</dbReference>
<dbReference type="PROSITE" id="PS01175">
    <property type="entry name" value="RIBONUCLEASE_II"/>
    <property type="match status" value="1"/>
</dbReference>
<evidence type="ECO:0000256" key="1">
    <source>
        <dbReference type="ARBA" id="ARBA00022722"/>
    </source>
</evidence>
<dbReference type="InterPro" id="IPR001900">
    <property type="entry name" value="RNase_II/R"/>
</dbReference>